<proteinExistence type="predicted"/>
<dbReference type="PANTHER" id="PTHR45947:SF3">
    <property type="entry name" value="SULFOQUINOVOSYL TRANSFERASE SQD2"/>
    <property type="match status" value="1"/>
</dbReference>
<feature type="domain" description="Glycosyl transferase family 1" evidence="1">
    <location>
        <begin position="222"/>
        <end position="384"/>
    </location>
</feature>
<dbReference type="SUPFAM" id="SSF53756">
    <property type="entry name" value="UDP-Glycosyltransferase/glycogen phosphorylase"/>
    <property type="match status" value="1"/>
</dbReference>
<dbReference type="GO" id="GO:0016757">
    <property type="term" value="F:glycosyltransferase activity"/>
    <property type="evidence" value="ECO:0007669"/>
    <property type="project" value="InterPro"/>
</dbReference>
<keyword evidence="3" id="KW-0808">Transferase</keyword>
<dbReference type="Gene3D" id="3.40.50.2000">
    <property type="entry name" value="Glycogen Phosphorylase B"/>
    <property type="match status" value="2"/>
</dbReference>
<organism evidence="3 4">
    <name type="scientific">Methanosarcina barkeri CM1</name>
    <dbReference type="NCBI Taxonomy" id="796385"/>
    <lineage>
        <taxon>Archaea</taxon>
        <taxon>Methanobacteriati</taxon>
        <taxon>Methanobacteriota</taxon>
        <taxon>Stenosarchaea group</taxon>
        <taxon>Methanomicrobia</taxon>
        <taxon>Methanosarcinales</taxon>
        <taxon>Methanosarcinaceae</taxon>
        <taxon>Methanosarcina</taxon>
    </lineage>
</organism>
<dbReference type="InterPro" id="IPR028098">
    <property type="entry name" value="Glyco_trans_4-like_N"/>
</dbReference>
<dbReference type="InterPro" id="IPR050194">
    <property type="entry name" value="Glycosyltransferase_grp1"/>
</dbReference>
<dbReference type="GeneID" id="24886550"/>
<dbReference type="RefSeq" id="WP_048176958.1">
    <property type="nucleotide sequence ID" value="NZ_CP008746.1"/>
</dbReference>
<feature type="domain" description="Glycosyltransferase subfamily 4-like N-terminal" evidence="2">
    <location>
        <begin position="22"/>
        <end position="205"/>
    </location>
</feature>
<dbReference type="PATRIC" id="fig|796385.3.peg.3489"/>
<reference evidence="4" key="1">
    <citation type="submission" date="2014-06" db="EMBL/GenBank/DDBJ databases">
        <title>The complete genome sequence of Methanosarcina barkeri CM1.</title>
        <authorList>
            <consortium name="Pastoral Greenhouse Gas Research Consortium"/>
            <person name="Lambie S.C."/>
            <person name="Leahy S.C."/>
            <person name="Kelly W.J."/>
            <person name="Li D."/>
            <person name="Reilly K."/>
            <person name="Attwood G.T."/>
            <person name="Altermann E."/>
        </authorList>
    </citation>
    <scope>NUCLEOTIDE SEQUENCE [LARGE SCALE GENOMIC DNA]</scope>
    <source>
        <strain evidence="4">CM1</strain>
    </source>
</reference>
<evidence type="ECO:0000259" key="2">
    <source>
        <dbReference type="Pfam" id="PF13439"/>
    </source>
</evidence>
<dbReference type="Pfam" id="PF13439">
    <property type="entry name" value="Glyco_transf_4"/>
    <property type="match status" value="1"/>
</dbReference>
<accession>A0A0G3CL22</accession>
<evidence type="ECO:0000313" key="3">
    <source>
        <dbReference type="EMBL" id="AKJ39837.1"/>
    </source>
</evidence>
<gene>
    <name evidence="3" type="ORF">MCM1_2840</name>
</gene>
<name>A0A0G3CL22_METBA</name>
<dbReference type="AlphaFoldDB" id="A0A0G3CL22"/>
<protein>
    <submittedName>
        <fullName evidence="3">Glycosyl transferase GT4 family</fullName>
    </submittedName>
</protein>
<evidence type="ECO:0000259" key="1">
    <source>
        <dbReference type="Pfam" id="PF00534"/>
    </source>
</evidence>
<dbReference type="InterPro" id="IPR001296">
    <property type="entry name" value="Glyco_trans_1"/>
</dbReference>
<reference evidence="3 4" key="2">
    <citation type="journal article" date="2015" name="Stand. Genomic Sci.">
        <title>The complete genome sequence of the rumen methanogen Methanosarcina barkeri CM1.</title>
        <authorList>
            <person name="Lambie S.C."/>
            <person name="Kelly W.J."/>
            <person name="Leahy S.C."/>
            <person name="Li D."/>
            <person name="Reilly K."/>
            <person name="McAllister T.A."/>
            <person name="Valle E.R."/>
            <person name="Attwood G.T."/>
            <person name="Altermann E."/>
        </authorList>
    </citation>
    <scope>NUCLEOTIDE SEQUENCE [LARGE SCALE GENOMIC DNA]</scope>
    <source>
        <strain evidence="3 4">CM1</strain>
    </source>
</reference>
<sequence length="409" mass="46412">MKNIMVITSNYPINSSNSYGWFVHEISKRLKNKGFNVVSLAPHYHGSRLKEYLDGVKVLRFPYFVPFSLQKLAYGDGIPYNLKNTLARIQVPLFFLSELVSALISVKKENIDLINSHWLFPQGLVGAICKKVYKVPHIITMHSSEITLLKKVPFSGVFSEFILNNSDFIVSVSRHRIEELLECVSPSVKKKVSAKIKIFPMGVNLNICKYKNLDSLKERYGTKDKFVVLFVGRLVEVKGCEYLIQAFTNLSNKIPNIQLLIVGDGPLETSLKEMVKNLNLQDFIRFEGSVEHQIIVEYYSICDVIVVPSIVDSLGFQEGLPVVLLEALTLGKPIISSRTKGVMEVIQENYNGILVDQKDSKQISSEILKLFENPRMIEKLSKNALESSKEYDWDIIASKYVKLIQEAIL</sequence>
<dbReference type="Proteomes" id="UP000035331">
    <property type="component" value="Chromosome"/>
</dbReference>
<dbReference type="EMBL" id="CP008746">
    <property type="protein sequence ID" value="AKJ39837.1"/>
    <property type="molecule type" value="Genomic_DNA"/>
</dbReference>
<dbReference type="PANTHER" id="PTHR45947">
    <property type="entry name" value="SULFOQUINOVOSYL TRANSFERASE SQD2"/>
    <property type="match status" value="1"/>
</dbReference>
<evidence type="ECO:0000313" key="4">
    <source>
        <dbReference type="Proteomes" id="UP000035331"/>
    </source>
</evidence>
<dbReference type="Pfam" id="PF00534">
    <property type="entry name" value="Glycos_transf_1"/>
    <property type="match status" value="1"/>
</dbReference>